<organism evidence="1 2">
    <name type="scientific">Racocetra persica</name>
    <dbReference type="NCBI Taxonomy" id="160502"/>
    <lineage>
        <taxon>Eukaryota</taxon>
        <taxon>Fungi</taxon>
        <taxon>Fungi incertae sedis</taxon>
        <taxon>Mucoromycota</taxon>
        <taxon>Glomeromycotina</taxon>
        <taxon>Glomeromycetes</taxon>
        <taxon>Diversisporales</taxon>
        <taxon>Gigasporaceae</taxon>
        <taxon>Racocetra</taxon>
    </lineage>
</organism>
<name>A0ACA9QJ27_9GLOM</name>
<gene>
    <name evidence="1" type="ORF">RPERSI_LOCUS14355</name>
</gene>
<feature type="non-terminal residue" evidence="1">
    <location>
        <position position="1"/>
    </location>
</feature>
<evidence type="ECO:0000313" key="2">
    <source>
        <dbReference type="Proteomes" id="UP000789920"/>
    </source>
</evidence>
<feature type="non-terminal residue" evidence="1">
    <location>
        <position position="292"/>
    </location>
</feature>
<reference evidence="1" key="1">
    <citation type="submission" date="2021-06" db="EMBL/GenBank/DDBJ databases">
        <authorList>
            <person name="Kallberg Y."/>
            <person name="Tangrot J."/>
            <person name="Rosling A."/>
        </authorList>
    </citation>
    <scope>NUCLEOTIDE SEQUENCE</scope>
    <source>
        <strain evidence="1">MA461A</strain>
    </source>
</reference>
<accession>A0ACA9QJ27</accession>
<evidence type="ECO:0000313" key="1">
    <source>
        <dbReference type="EMBL" id="CAG8752639.1"/>
    </source>
</evidence>
<dbReference type="Proteomes" id="UP000789920">
    <property type="component" value="Unassembled WGS sequence"/>
</dbReference>
<proteinExistence type="predicted"/>
<dbReference type="EMBL" id="CAJVQC010032972">
    <property type="protein sequence ID" value="CAG8752639.1"/>
    <property type="molecule type" value="Genomic_DNA"/>
</dbReference>
<keyword evidence="2" id="KW-1185">Reference proteome</keyword>
<sequence>DKEDYIHFLKTSLINDNEQSFPQTSLGKASKNEFGNVVNAVITDLVNDPNWSPKKPPNVLSLGFKKLPNDDKYGSTVFHENSCTDYIRCLPAMTKLYSRLGEKAMTYLLKNTSIFIFLSNSSYLQVTGLAISELPNPNIGGTFVRTSSQESFVEVGPQDMYMEDAKDVDMCLGIQHEVERHESESYIPDLEILSNEEYSPEVTPKKRALDDPHSQYEEISKATKYNNNDSVRTFLKSNPIRTSFPENLPLDNVPEHIPLNNADNLLLDNAGVSDNLSLDNAGFSGNLPLNNA</sequence>
<protein>
    <submittedName>
        <fullName evidence="1">11826_t:CDS:1</fullName>
    </submittedName>
</protein>
<comment type="caution">
    <text evidence="1">The sequence shown here is derived from an EMBL/GenBank/DDBJ whole genome shotgun (WGS) entry which is preliminary data.</text>
</comment>